<feature type="domain" description="Beta-hexosaminidase bacterial type N-terminal" evidence="9">
    <location>
        <begin position="24"/>
        <end position="146"/>
    </location>
</feature>
<gene>
    <name evidence="10" type="ORF">ADICYQ_2439</name>
</gene>
<dbReference type="AlphaFoldDB" id="S7VF06"/>
<evidence type="ECO:0000256" key="1">
    <source>
        <dbReference type="ARBA" id="ARBA00001231"/>
    </source>
</evidence>
<dbReference type="InterPro" id="IPR015883">
    <property type="entry name" value="Glyco_hydro_20_cat"/>
</dbReference>
<dbReference type="PRINTS" id="PR00738">
    <property type="entry name" value="GLHYDRLASE20"/>
</dbReference>
<dbReference type="InterPro" id="IPR029018">
    <property type="entry name" value="Hex-like_dom2"/>
</dbReference>
<dbReference type="SUPFAM" id="SSF55545">
    <property type="entry name" value="beta-N-acetylhexosaminidase-like domain"/>
    <property type="match status" value="1"/>
</dbReference>
<organism evidence="10 11">
    <name type="scientific">Cyclobacterium qasimii M12-11B</name>
    <dbReference type="NCBI Taxonomy" id="641524"/>
    <lineage>
        <taxon>Bacteria</taxon>
        <taxon>Pseudomonadati</taxon>
        <taxon>Bacteroidota</taxon>
        <taxon>Cytophagia</taxon>
        <taxon>Cytophagales</taxon>
        <taxon>Cyclobacteriaceae</taxon>
        <taxon>Cyclobacterium</taxon>
    </lineage>
</organism>
<proteinExistence type="inferred from homology"/>
<dbReference type="SUPFAM" id="SSF51445">
    <property type="entry name" value="(Trans)glycosidases"/>
    <property type="match status" value="1"/>
</dbReference>
<dbReference type="Proteomes" id="UP000014974">
    <property type="component" value="Unassembled WGS sequence"/>
</dbReference>
<dbReference type="GO" id="GO:0004563">
    <property type="term" value="F:beta-N-acetylhexosaminidase activity"/>
    <property type="evidence" value="ECO:0007669"/>
    <property type="project" value="UniProtKB-EC"/>
</dbReference>
<dbReference type="Pfam" id="PF00728">
    <property type="entry name" value="Glyco_hydro_20"/>
    <property type="match status" value="1"/>
</dbReference>
<evidence type="ECO:0000256" key="6">
    <source>
        <dbReference type="PIRSR" id="PIRSR625705-1"/>
    </source>
</evidence>
<feature type="signal peptide" evidence="7">
    <location>
        <begin position="1"/>
        <end position="21"/>
    </location>
</feature>
<dbReference type="InterPro" id="IPR015882">
    <property type="entry name" value="HEX_bac_N"/>
</dbReference>
<comment type="similarity">
    <text evidence="2">Belongs to the glycosyl hydrolase 20 family.</text>
</comment>
<comment type="catalytic activity">
    <reaction evidence="1">
        <text>Hydrolysis of terminal non-reducing N-acetyl-D-hexosamine residues in N-acetyl-beta-D-hexosaminides.</text>
        <dbReference type="EC" id="3.2.1.52"/>
    </reaction>
</comment>
<dbReference type="EMBL" id="ATNM01000097">
    <property type="protein sequence ID" value="EPR68611.1"/>
    <property type="molecule type" value="Genomic_DNA"/>
</dbReference>
<dbReference type="RefSeq" id="WP_020892313.1">
    <property type="nucleotide sequence ID" value="NZ_ATNM01000097.1"/>
</dbReference>
<evidence type="ECO:0000259" key="8">
    <source>
        <dbReference type="Pfam" id="PF00728"/>
    </source>
</evidence>
<evidence type="ECO:0000256" key="4">
    <source>
        <dbReference type="ARBA" id="ARBA00022801"/>
    </source>
</evidence>
<evidence type="ECO:0000313" key="10">
    <source>
        <dbReference type="EMBL" id="EPR68611.1"/>
    </source>
</evidence>
<dbReference type="Gene3D" id="3.20.20.80">
    <property type="entry name" value="Glycosidases"/>
    <property type="match status" value="1"/>
</dbReference>
<dbReference type="STRING" id="641524.ADICYQ_2439"/>
<sequence length="633" mass="71118">MNRSLILACFLCLLFSINLKAQNLSIVPKPESIEMGDGHLVLKKGSNIAAWSDDTRKSATIFNDLLQAKAGFRLPIIIANAQNEAAIVLEEIQDPENAEGYSMQIDSKQVIIKGSTKGIFYGLQSLFQLIEINGGQVTVPQLKIVDTPAFGYRGIMLDVSRHFSSTDQIKKIIDLMGQLKLNTLHWHLTDDQGWRIEIKKYPKLTQVSSWRDSTIIGQYYDFKPFIYDGKAHGGYYTQEEAKEIVKYAADRKITVIPEIELPGHSSAILAAYPELGSFDVYEGIGTGSIAAVNEDGKAYDNDINQNVPGYWGVHYNIFGPTPQAFTFLEDVLTEIMEIFPSEYLHIGGDEVPKDHWKTSEIAQNVIKKENLADEHELQSHFIHQIELFLNKNNRKLIGWDEILEGGLAPNATVMSWRGEKGGIQAAKMGHDVIMTPNSHMYFDHSQGADKTTEPLAIGGFLNLEKVYSYYPIPGELTNEESKHVLGVQANLWTEYIPTNNKLEYFLFPRAFALAEVAWTKRENKDFNSFSLERLPKRLLSLEENNVFFRIPEAIVAIRTDETSGRYLVEIHPMVDNASVFYTFDGHKADQTATHYNGPVLAPIVGKDQGPLTLRYVTITPGGRSSNEFSLTVE</sequence>
<evidence type="ECO:0000259" key="9">
    <source>
        <dbReference type="Pfam" id="PF02838"/>
    </source>
</evidence>
<dbReference type="PANTHER" id="PTHR22600">
    <property type="entry name" value="BETA-HEXOSAMINIDASE"/>
    <property type="match status" value="1"/>
</dbReference>
<evidence type="ECO:0000313" key="11">
    <source>
        <dbReference type="Proteomes" id="UP000014974"/>
    </source>
</evidence>
<dbReference type="EC" id="3.2.1.52" evidence="3"/>
<dbReference type="Pfam" id="PF02838">
    <property type="entry name" value="Glyco_hydro_20b"/>
    <property type="match status" value="1"/>
</dbReference>
<feature type="domain" description="Glycoside hydrolase family 20 catalytic" evidence="8">
    <location>
        <begin position="150"/>
        <end position="520"/>
    </location>
</feature>
<evidence type="ECO:0000256" key="5">
    <source>
        <dbReference type="ARBA" id="ARBA00023295"/>
    </source>
</evidence>
<comment type="caution">
    <text evidence="10">The sequence shown here is derived from an EMBL/GenBank/DDBJ whole genome shotgun (WGS) entry which is preliminary data.</text>
</comment>
<dbReference type="OrthoDB" id="9763537at2"/>
<dbReference type="GO" id="GO:0016020">
    <property type="term" value="C:membrane"/>
    <property type="evidence" value="ECO:0007669"/>
    <property type="project" value="TreeGrafter"/>
</dbReference>
<dbReference type="CDD" id="cd06563">
    <property type="entry name" value="GH20_chitobiase-like"/>
    <property type="match status" value="1"/>
</dbReference>
<feature type="chain" id="PRO_5004558305" description="beta-N-acetylhexosaminidase" evidence="7">
    <location>
        <begin position="22"/>
        <end position="633"/>
    </location>
</feature>
<keyword evidence="5 10" id="KW-0326">Glycosidase</keyword>
<dbReference type="GO" id="GO:0030203">
    <property type="term" value="P:glycosaminoglycan metabolic process"/>
    <property type="evidence" value="ECO:0007669"/>
    <property type="project" value="TreeGrafter"/>
</dbReference>
<dbReference type="PATRIC" id="fig|641524.5.peg.2418"/>
<dbReference type="Gene3D" id="3.30.379.10">
    <property type="entry name" value="Chitobiase/beta-hexosaminidase domain 2-like"/>
    <property type="match status" value="1"/>
</dbReference>
<dbReference type="InterPro" id="IPR025705">
    <property type="entry name" value="Beta_hexosaminidase_sua/sub"/>
</dbReference>
<accession>S7VF06</accession>
<feature type="active site" description="Proton donor" evidence="6">
    <location>
        <position position="350"/>
    </location>
</feature>
<evidence type="ECO:0000256" key="2">
    <source>
        <dbReference type="ARBA" id="ARBA00006285"/>
    </source>
</evidence>
<keyword evidence="4 10" id="KW-0378">Hydrolase</keyword>
<dbReference type="GO" id="GO:0005975">
    <property type="term" value="P:carbohydrate metabolic process"/>
    <property type="evidence" value="ECO:0007669"/>
    <property type="project" value="InterPro"/>
</dbReference>
<keyword evidence="7" id="KW-0732">Signal</keyword>
<name>S7VF06_9BACT</name>
<evidence type="ECO:0000256" key="3">
    <source>
        <dbReference type="ARBA" id="ARBA00012663"/>
    </source>
</evidence>
<evidence type="ECO:0000256" key="7">
    <source>
        <dbReference type="SAM" id="SignalP"/>
    </source>
</evidence>
<dbReference type="InterPro" id="IPR017853">
    <property type="entry name" value="GH"/>
</dbReference>
<reference evidence="10 11" key="1">
    <citation type="journal article" date="2013" name="Genome Announc.">
        <title>Draft Genome Sequence of Cyclobacterium qasimii Strain M12-11BT, Isolated from Arctic Marine Sediment.</title>
        <authorList>
            <person name="Shivaji S."/>
            <person name="Ara S."/>
            <person name="Singh A."/>
            <person name="Kumar Pinnaka A."/>
        </authorList>
    </citation>
    <scope>NUCLEOTIDE SEQUENCE [LARGE SCALE GENOMIC DNA]</scope>
    <source>
        <strain evidence="10 11">M12-11B</strain>
    </source>
</reference>
<protein>
    <recommendedName>
        <fullName evidence="3">beta-N-acetylhexosaminidase</fullName>
        <ecNumber evidence="3">3.2.1.52</ecNumber>
    </recommendedName>
</protein>
<dbReference type="PANTHER" id="PTHR22600:SF57">
    <property type="entry name" value="BETA-N-ACETYLHEXOSAMINIDASE"/>
    <property type="match status" value="1"/>
</dbReference>
<dbReference type="eggNOG" id="COG3525">
    <property type="taxonomic scope" value="Bacteria"/>
</dbReference>